<dbReference type="SUPFAM" id="SSF47923">
    <property type="entry name" value="Ypt/Rab-GAP domain of gyp1p"/>
    <property type="match status" value="1"/>
</dbReference>
<accession>A0A0X3PLX2</accession>
<dbReference type="InterPro" id="IPR042507">
    <property type="entry name" value="TBC1D19"/>
</dbReference>
<evidence type="ECO:0000259" key="1">
    <source>
        <dbReference type="PROSITE" id="PS50086"/>
    </source>
</evidence>
<dbReference type="AlphaFoldDB" id="A0A0X3PLX2"/>
<sequence length="465" mass="53753">MQAEFTDLQNFVYIEKQRMHISRRHFSHEFNSFLIEAQKKWLERTIHSLNSMCQELKLPLDPARPAKMVELIIESWDELSTLFKAVRPVKPIFGPKDFLNALQALQHPNKNGHDDPLFKSSLSNLPLPTKDLSALRQKYASLNLTCMQNGVDDQSSVGNFCNALRELHSLKVLQHRSSQHARVFLQNGCPLGFRSRIWALCLNINVTRSDRAYYSQLKQNVAETDLVVDQLIHKEMQLIVGNDEMYFVFCDYIYKVLLPFLRDPKVMEVFASYPGTVLKASRRKNIDSVIYPPSGVIPFHGFSMYVSPLCYLYDDPVQLYIVFRQMYMNYFHRLHIISDDPEGILSLCILFERILQDKEPELVMHLTCVGAPPLRLAFRWILRAFSGYLSPEQVLLLWDRILAWDSLEIIVVLAASIMSHRKRNLMQAENLTTVEAILADFSTLNVTSLLQTFLFTFSTELPRSG</sequence>
<dbReference type="EMBL" id="GEEE01010342">
    <property type="protein sequence ID" value="JAP52883.1"/>
    <property type="molecule type" value="Transcribed_RNA"/>
</dbReference>
<evidence type="ECO:0000313" key="2">
    <source>
        <dbReference type="EMBL" id="JAP52883.1"/>
    </source>
</evidence>
<gene>
    <name evidence="2" type="primary">TBC19</name>
    <name evidence="2" type="ORF">TR128107</name>
</gene>
<proteinExistence type="predicted"/>
<dbReference type="Pfam" id="PF00566">
    <property type="entry name" value="RabGAP-TBC"/>
    <property type="match status" value="1"/>
</dbReference>
<dbReference type="PANTHER" id="PTHR16110">
    <property type="entry name" value="TBC1 DOMAIN FAMILY MEMBER 19"/>
    <property type="match status" value="1"/>
</dbReference>
<dbReference type="PANTHER" id="PTHR16110:SF1">
    <property type="entry name" value="TBC1 DOMAIN FAMILY MEMBER 19"/>
    <property type="match status" value="1"/>
</dbReference>
<dbReference type="InterPro" id="IPR000195">
    <property type="entry name" value="Rab-GAP-TBC_dom"/>
</dbReference>
<dbReference type="Gene3D" id="1.10.472.80">
    <property type="entry name" value="Ypt/Rab-GAP domain of gyp1p, domain 3"/>
    <property type="match status" value="1"/>
</dbReference>
<protein>
    <submittedName>
        <fullName evidence="2">TBC1 domain family member 19</fullName>
    </submittedName>
</protein>
<name>A0A0X3PLX2_SCHSO</name>
<feature type="domain" description="Rab-GAP TBC" evidence="1">
    <location>
        <begin position="188"/>
        <end position="405"/>
    </location>
</feature>
<dbReference type="PROSITE" id="PS50086">
    <property type="entry name" value="TBC_RABGAP"/>
    <property type="match status" value="1"/>
</dbReference>
<dbReference type="SMART" id="SM00164">
    <property type="entry name" value="TBC"/>
    <property type="match status" value="1"/>
</dbReference>
<dbReference type="InterPro" id="IPR035969">
    <property type="entry name" value="Rab-GAP_TBC_sf"/>
</dbReference>
<reference evidence="2" key="1">
    <citation type="submission" date="2016-01" db="EMBL/GenBank/DDBJ databases">
        <title>Reference transcriptome for the parasite Schistocephalus solidus: insights into the molecular evolution of parasitism.</title>
        <authorList>
            <person name="Hebert F.O."/>
            <person name="Grambauer S."/>
            <person name="Barber I."/>
            <person name="Landry C.R."/>
            <person name="Aubin-Horth N."/>
        </authorList>
    </citation>
    <scope>NUCLEOTIDE SEQUENCE</scope>
</reference>
<organism evidence="2">
    <name type="scientific">Schistocephalus solidus</name>
    <name type="common">Tapeworm</name>
    <dbReference type="NCBI Taxonomy" id="70667"/>
    <lineage>
        <taxon>Eukaryota</taxon>
        <taxon>Metazoa</taxon>
        <taxon>Spiralia</taxon>
        <taxon>Lophotrochozoa</taxon>
        <taxon>Platyhelminthes</taxon>
        <taxon>Cestoda</taxon>
        <taxon>Eucestoda</taxon>
        <taxon>Diphyllobothriidea</taxon>
        <taxon>Diphyllobothriidae</taxon>
        <taxon>Schistocephalus</taxon>
    </lineage>
</organism>